<evidence type="ECO:0000313" key="2">
    <source>
        <dbReference type="Proteomes" id="UP000248198"/>
    </source>
</evidence>
<dbReference type="AlphaFoldDB" id="A0A318UHR1"/>
<organism evidence="1 2">
    <name type="scientific">Pedobacter nutrimenti</name>
    <dbReference type="NCBI Taxonomy" id="1241337"/>
    <lineage>
        <taxon>Bacteria</taxon>
        <taxon>Pseudomonadati</taxon>
        <taxon>Bacteroidota</taxon>
        <taxon>Sphingobacteriia</taxon>
        <taxon>Sphingobacteriales</taxon>
        <taxon>Sphingobacteriaceae</taxon>
        <taxon>Pedobacter</taxon>
    </lineage>
</organism>
<keyword evidence="2" id="KW-1185">Reference proteome</keyword>
<accession>A0A318UHR1</accession>
<dbReference type="InterPro" id="IPR018490">
    <property type="entry name" value="cNMP-bd_dom_sf"/>
</dbReference>
<dbReference type="EMBL" id="QKLU01000003">
    <property type="protein sequence ID" value="PYF74568.1"/>
    <property type="molecule type" value="Genomic_DNA"/>
</dbReference>
<dbReference type="InterPro" id="IPR014710">
    <property type="entry name" value="RmlC-like_jellyroll"/>
</dbReference>
<reference evidence="1 2" key="1">
    <citation type="submission" date="2018-06" db="EMBL/GenBank/DDBJ databases">
        <title>Genomic Encyclopedia of Archaeal and Bacterial Type Strains, Phase II (KMG-II): from individual species to whole genera.</title>
        <authorList>
            <person name="Goeker M."/>
        </authorList>
    </citation>
    <scope>NUCLEOTIDE SEQUENCE [LARGE SCALE GENOMIC DNA]</scope>
    <source>
        <strain evidence="1 2">DSM 27372</strain>
    </source>
</reference>
<dbReference type="Proteomes" id="UP000248198">
    <property type="component" value="Unassembled WGS sequence"/>
</dbReference>
<dbReference type="SUPFAM" id="SSF51206">
    <property type="entry name" value="cAMP-binding domain-like"/>
    <property type="match status" value="1"/>
</dbReference>
<protein>
    <submittedName>
        <fullName evidence="1">Uncharacterized protein</fullName>
    </submittedName>
</protein>
<comment type="caution">
    <text evidence="1">The sequence shown here is derived from an EMBL/GenBank/DDBJ whole genome shotgun (WGS) entry which is preliminary data.</text>
</comment>
<dbReference type="Gene3D" id="2.60.120.10">
    <property type="entry name" value="Jelly Rolls"/>
    <property type="match status" value="1"/>
</dbReference>
<sequence>MEDDRRTIYINRLLDVLYNWVPFSVSFRVALKELLFIQQENPKAVFLDPPDYAIRAWFSANCFIAGYAYNESGNLNVVRIYMPNDIFTDLTSFFQNKPTKLKLVVIKGEDLLYIKKEDFNSLKPFPETFDLVQFVMLMEQEIEAWRVWIMTLKDEQKVQHFAQRYPINLLPNHIGASFLQMTPSRYCAEKAVYNRNNRNT</sequence>
<proteinExistence type="predicted"/>
<gene>
    <name evidence="1" type="ORF">B0O44_10313</name>
</gene>
<evidence type="ECO:0000313" key="1">
    <source>
        <dbReference type="EMBL" id="PYF74568.1"/>
    </source>
</evidence>
<name>A0A318UHR1_9SPHI</name>